<keyword evidence="1" id="KW-1133">Transmembrane helix</keyword>
<protein>
    <submittedName>
        <fullName evidence="2">Uncharacterized protein</fullName>
    </submittedName>
</protein>
<sequence>MGASCSELCAGMGLFIFNGVDLLAGVALCIYSLYIGTNHYAPWWLYVFRRFSGCMTLSSDMLQWVSFAELGLVVVIFTQGGSIDKFLRDHRNELELSGDQLSQFESHKYYPGYLLLVLFFMEALRRRYSTTLHHARLRRQYEYETLA</sequence>
<gene>
    <name evidence="2" type="ORF">BBP00_00008312</name>
</gene>
<evidence type="ECO:0000256" key="1">
    <source>
        <dbReference type="SAM" id="Phobius"/>
    </source>
</evidence>
<evidence type="ECO:0000313" key="2">
    <source>
        <dbReference type="EMBL" id="RLN55839.1"/>
    </source>
</evidence>
<feature type="transmembrane region" description="Helical" evidence="1">
    <location>
        <begin position="61"/>
        <end position="78"/>
    </location>
</feature>
<dbReference type="OrthoDB" id="155535at2759"/>
<keyword evidence="1" id="KW-0472">Membrane</keyword>
<dbReference type="AlphaFoldDB" id="A0A3F2RFR7"/>
<proteinExistence type="predicted"/>
<accession>A0A3F2RFR7</accession>
<evidence type="ECO:0000313" key="3">
    <source>
        <dbReference type="Proteomes" id="UP000277300"/>
    </source>
</evidence>
<keyword evidence="1" id="KW-0812">Transmembrane</keyword>
<organism evidence="2 3">
    <name type="scientific">Phytophthora kernoviae</name>
    <dbReference type="NCBI Taxonomy" id="325452"/>
    <lineage>
        <taxon>Eukaryota</taxon>
        <taxon>Sar</taxon>
        <taxon>Stramenopiles</taxon>
        <taxon>Oomycota</taxon>
        <taxon>Peronosporomycetes</taxon>
        <taxon>Peronosporales</taxon>
        <taxon>Peronosporaceae</taxon>
        <taxon>Phytophthora</taxon>
    </lineage>
</organism>
<reference evidence="2 3" key="1">
    <citation type="submission" date="2018-07" db="EMBL/GenBank/DDBJ databases">
        <title>Genome sequencing of oomycete isolates from Chile give support for New Zealand origin for Phytophthora kernoviae and make available the first Nothophytophthora sp. genome.</title>
        <authorList>
            <person name="Studholme D.J."/>
            <person name="Sanfuentes E."/>
            <person name="Panda P."/>
            <person name="Hill R."/>
            <person name="Sambles C."/>
            <person name="Grant M."/>
            <person name="Williams N.M."/>
            <person name="Mcdougal R.L."/>
        </authorList>
    </citation>
    <scope>NUCLEOTIDE SEQUENCE [LARGE SCALE GENOMIC DNA]</scope>
    <source>
        <strain evidence="2">Chile6</strain>
    </source>
</reference>
<dbReference type="Proteomes" id="UP000277300">
    <property type="component" value="Unassembled WGS sequence"/>
</dbReference>
<feature type="transmembrane region" description="Helical" evidence="1">
    <location>
        <begin position="12"/>
        <end position="34"/>
    </location>
</feature>
<comment type="caution">
    <text evidence="2">The sequence shown here is derived from an EMBL/GenBank/DDBJ whole genome shotgun (WGS) entry which is preliminary data.</text>
</comment>
<dbReference type="EMBL" id="MBDO02000407">
    <property type="protein sequence ID" value="RLN55839.1"/>
    <property type="molecule type" value="Genomic_DNA"/>
</dbReference>
<name>A0A3F2RFR7_9STRA</name>